<sequence>MLSDKLNIPTFEVHLIHQEPCLDGPVVAPDKLSFASDLPDIDQFVRTHQALLVYDKRWHYIPFHQIRMITKGKQRFALPWPLV</sequence>
<organism evidence="1 2">
    <name type="scientific">Alicyclobacillus fodiniaquatilis</name>
    <dbReference type="NCBI Taxonomy" id="1661150"/>
    <lineage>
        <taxon>Bacteria</taxon>
        <taxon>Bacillati</taxon>
        <taxon>Bacillota</taxon>
        <taxon>Bacilli</taxon>
        <taxon>Bacillales</taxon>
        <taxon>Alicyclobacillaceae</taxon>
        <taxon>Alicyclobacillus</taxon>
    </lineage>
</organism>
<keyword evidence="2" id="KW-1185">Reference proteome</keyword>
<reference evidence="2" key="1">
    <citation type="journal article" date="2019" name="Int. J. Syst. Evol. Microbiol.">
        <title>The Global Catalogue of Microorganisms (GCM) 10K type strain sequencing project: providing services to taxonomists for standard genome sequencing and annotation.</title>
        <authorList>
            <consortium name="The Broad Institute Genomics Platform"/>
            <consortium name="The Broad Institute Genome Sequencing Center for Infectious Disease"/>
            <person name="Wu L."/>
            <person name="Ma J."/>
        </authorList>
    </citation>
    <scope>NUCLEOTIDE SEQUENCE [LARGE SCALE GENOMIC DNA]</scope>
    <source>
        <strain evidence="2">CGMCC 1.12286</strain>
    </source>
</reference>
<dbReference type="Proteomes" id="UP001597079">
    <property type="component" value="Unassembled WGS sequence"/>
</dbReference>
<evidence type="ECO:0000313" key="2">
    <source>
        <dbReference type="Proteomes" id="UP001597079"/>
    </source>
</evidence>
<protein>
    <submittedName>
        <fullName evidence="1">Uncharacterized protein</fullName>
    </submittedName>
</protein>
<gene>
    <name evidence="1" type="ORF">ACFSB2_07920</name>
</gene>
<dbReference type="RefSeq" id="WP_377942614.1">
    <property type="nucleotide sequence ID" value="NZ_JBHUCX010000020.1"/>
</dbReference>
<name>A0ABW4JE03_9BACL</name>
<comment type="caution">
    <text evidence="1">The sequence shown here is derived from an EMBL/GenBank/DDBJ whole genome shotgun (WGS) entry which is preliminary data.</text>
</comment>
<proteinExistence type="predicted"/>
<dbReference type="EMBL" id="JBHUCX010000020">
    <property type="protein sequence ID" value="MFD1674624.1"/>
    <property type="molecule type" value="Genomic_DNA"/>
</dbReference>
<evidence type="ECO:0000313" key="1">
    <source>
        <dbReference type="EMBL" id="MFD1674624.1"/>
    </source>
</evidence>
<accession>A0ABW4JE03</accession>